<comment type="catalytic activity">
    <reaction evidence="1 7">
        <text>dTDP-4-dehydro-6-deoxy-alpha-D-glucose = dTDP-4-dehydro-beta-L-rhamnose</text>
        <dbReference type="Rhea" id="RHEA:16969"/>
        <dbReference type="ChEBI" id="CHEBI:57649"/>
        <dbReference type="ChEBI" id="CHEBI:62830"/>
        <dbReference type="EC" id="5.1.3.13"/>
    </reaction>
</comment>
<evidence type="ECO:0000313" key="9">
    <source>
        <dbReference type="Proteomes" id="UP000321533"/>
    </source>
</evidence>
<organism evidence="8 9">
    <name type="scientific">Panacibacter ginsenosidivorans</name>
    <dbReference type="NCBI Taxonomy" id="1813871"/>
    <lineage>
        <taxon>Bacteria</taxon>
        <taxon>Pseudomonadati</taxon>
        <taxon>Bacteroidota</taxon>
        <taxon>Chitinophagia</taxon>
        <taxon>Chitinophagales</taxon>
        <taxon>Chitinophagaceae</taxon>
        <taxon>Panacibacter</taxon>
    </lineage>
</organism>
<feature type="site" description="Participates in a stacking interaction with the thymidine ring of dTDP-4-oxo-6-deoxyglucose" evidence="6">
    <location>
        <position position="138"/>
    </location>
</feature>
<evidence type="ECO:0000256" key="7">
    <source>
        <dbReference type="RuleBase" id="RU364069"/>
    </source>
</evidence>
<evidence type="ECO:0000256" key="3">
    <source>
        <dbReference type="ARBA" id="ARBA00012098"/>
    </source>
</evidence>
<protein>
    <recommendedName>
        <fullName evidence="4 7">dTDP-4-dehydrorhamnose 3,5-epimerase</fullName>
        <ecNumber evidence="3 7">5.1.3.13</ecNumber>
    </recommendedName>
    <alternativeName>
        <fullName evidence="7">Thymidine diphospho-4-keto-rhamnose 3,5-epimerase</fullName>
    </alternativeName>
</protein>
<dbReference type="CDD" id="cd00438">
    <property type="entry name" value="cupin_RmlC"/>
    <property type="match status" value="1"/>
</dbReference>
<feature type="active site" description="Proton donor" evidence="5">
    <location>
        <position position="132"/>
    </location>
</feature>
<dbReference type="PANTHER" id="PTHR21047">
    <property type="entry name" value="DTDP-6-DEOXY-D-GLUCOSE-3,5 EPIMERASE"/>
    <property type="match status" value="1"/>
</dbReference>
<keyword evidence="7 8" id="KW-0413">Isomerase</keyword>
<proteinExistence type="inferred from homology"/>
<gene>
    <name evidence="8" type="primary">rfbC</name>
    <name evidence="8" type="ORF">FRZ67_01055</name>
</gene>
<accession>A0A5B8V454</accession>
<dbReference type="GO" id="GO:0019305">
    <property type="term" value="P:dTDP-rhamnose biosynthetic process"/>
    <property type="evidence" value="ECO:0007669"/>
    <property type="project" value="UniProtKB-UniRule"/>
</dbReference>
<dbReference type="UniPathway" id="UPA00124"/>
<name>A0A5B8V454_9BACT</name>
<dbReference type="GO" id="GO:0005829">
    <property type="term" value="C:cytosol"/>
    <property type="evidence" value="ECO:0007669"/>
    <property type="project" value="TreeGrafter"/>
</dbReference>
<comment type="function">
    <text evidence="2 7">Catalyzes the epimerization of the C3' and C5'positions of dTDP-6-deoxy-D-xylo-4-hexulose, forming dTDP-6-deoxy-L-lyxo-4-hexulose.</text>
</comment>
<dbReference type="Pfam" id="PF00908">
    <property type="entry name" value="dTDP_sugar_isom"/>
    <property type="match status" value="1"/>
</dbReference>
<evidence type="ECO:0000256" key="4">
    <source>
        <dbReference type="ARBA" id="ARBA00019595"/>
    </source>
</evidence>
<dbReference type="EC" id="5.1.3.13" evidence="3 7"/>
<dbReference type="Proteomes" id="UP000321533">
    <property type="component" value="Chromosome"/>
</dbReference>
<dbReference type="InterPro" id="IPR000888">
    <property type="entry name" value="RmlC-like"/>
</dbReference>
<dbReference type="KEGG" id="pgin:FRZ67_01055"/>
<comment type="similarity">
    <text evidence="7">Belongs to the dTDP-4-dehydrorhamnose 3,5-epimerase family.</text>
</comment>
<keyword evidence="9" id="KW-1185">Reference proteome</keyword>
<dbReference type="NCBIfam" id="TIGR01221">
    <property type="entry name" value="rmlC"/>
    <property type="match status" value="1"/>
</dbReference>
<evidence type="ECO:0000313" key="8">
    <source>
        <dbReference type="EMBL" id="QEC65959.1"/>
    </source>
</evidence>
<dbReference type="Gene3D" id="2.60.120.10">
    <property type="entry name" value="Jelly Rolls"/>
    <property type="match status" value="1"/>
</dbReference>
<dbReference type="EMBL" id="CP042435">
    <property type="protein sequence ID" value="QEC65959.1"/>
    <property type="molecule type" value="Genomic_DNA"/>
</dbReference>
<evidence type="ECO:0000256" key="6">
    <source>
        <dbReference type="PIRSR" id="PIRSR600888-3"/>
    </source>
</evidence>
<reference evidence="8 9" key="1">
    <citation type="journal article" date="2016" name="Int. J. Syst. Evol. Microbiol.">
        <title>Panacibacter ginsenosidivorans gen. nov., sp. nov., with ginsenoside converting activity isolated from soil of a ginseng field.</title>
        <authorList>
            <person name="Siddiqi M.Z."/>
            <person name="Muhammad Shafi S."/>
            <person name="Choi K.D."/>
            <person name="Im W.T."/>
        </authorList>
    </citation>
    <scope>NUCLEOTIDE SEQUENCE [LARGE SCALE GENOMIC DNA]</scope>
    <source>
        <strain evidence="8 9">Gsoil1550</strain>
    </source>
</reference>
<dbReference type="OrthoDB" id="9800680at2"/>
<comment type="subunit">
    <text evidence="7">Homodimer.</text>
</comment>
<feature type="active site" description="Proton acceptor" evidence="5">
    <location>
        <position position="62"/>
    </location>
</feature>
<dbReference type="InterPro" id="IPR011051">
    <property type="entry name" value="RmlC_Cupin_sf"/>
</dbReference>
<dbReference type="InterPro" id="IPR014710">
    <property type="entry name" value="RmlC-like_jellyroll"/>
</dbReference>
<dbReference type="RefSeq" id="WP_147187759.1">
    <property type="nucleotide sequence ID" value="NZ_CP042435.1"/>
</dbReference>
<evidence type="ECO:0000256" key="1">
    <source>
        <dbReference type="ARBA" id="ARBA00001298"/>
    </source>
</evidence>
<comment type="pathway">
    <text evidence="7">Carbohydrate biosynthesis; dTDP-L-rhamnose biosynthesis.</text>
</comment>
<dbReference type="AlphaFoldDB" id="A0A5B8V454"/>
<sequence>MIFTPTKLNSSYTIELSPFSDSRGWFARTYCKNEFQQIGHNKEWVQLNHSATFTEGTIRGMHYQVKPFREIKMVRCIAGSVYDVIVDLREGSSTFLQWFGTELSAKNKKMLYIPEGFAHGFQTLSNDCELIYHHTEFYNPNAEAGIKYDEPLVNIQWPLQLTEISERDNNHPYLDINFKGI</sequence>
<dbReference type="GO" id="GO:0000271">
    <property type="term" value="P:polysaccharide biosynthetic process"/>
    <property type="evidence" value="ECO:0007669"/>
    <property type="project" value="TreeGrafter"/>
</dbReference>
<dbReference type="GO" id="GO:0008830">
    <property type="term" value="F:dTDP-4-dehydrorhamnose 3,5-epimerase activity"/>
    <property type="evidence" value="ECO:0007669"/>
    <property type="project" value="UniProtKB-UniRule"/>
</dbReference>
<evidence type="ECO:0000256" key="5">
    <source>
        <dbReference type="PIRSR" id="PIRSR600888-1"/>
    </source>
</evidence>
<evidence type="ECO:0000256" key="2">
    <source>
        <dbReference type="ARBA" id="ARBA00001997"/>
    </source>
</evidence>
<dbReference type="SUPFAM" id="SSF51182">
    <property type="entry name" value="RmlC-like cupins"/>
    <property type="match status" value="1"/>
</dbReference>
<dbReference type="PANTHER" id="PTHR21047:SF2">
    <property type="entry name" value="THYMIDINE DIPHOSPHO-4-KETO-RHAMNOSE 3,5-EPIMERASE"/>
    <property type="match status" value="1"/>
</dbReference>